<dbReference type="Proteomes" id="UP000597138">
    <property type="component" value="Unassembled WGS sequence"/>
</dbReference>
<proteinExistence type="predicted"/>
<accession>A0ABQ1S9Y7</accession>
<evidence type="ECO:0000313" key="2">
    <source>
        <dbReference type="Proteomes" id="UP000597138"/>
    </source>
</evidence>
<gene>
    <name evidence="1" type="ORF">GCM10010985_59720</name>
</gene>
<evidence type="ECO:0000313" key="1">
    <source>
        <dbReference type="EMBL" id="GGD97019.1"/>
    </source>
</evidence>
<sequence length="51" mass="5537">MRITSNIIIHNAAARIIVPVRLAEVLANDTLTTDAFCGLKGGIFATTLNYY</sequence>
<name>A0ABQ1S9Y7_9BURK</name>
<dbReference type="EMBL" id="BMEG01000018">
    <property type="protein sequence ID" value="GGD97019.1"/>
    <property type="molecule type" value="Genomic_DNA"/>
</dbReference>
<comment type="caution">
    <text evidence="1">The sequence shown here is derived from an EMBL/GenBank/DDBJ whole genome shotgun (WGS) entry which is preliminary data.</text>
</comment>
<organism evidence="1 2">
    <name type="scientific">Caballeronia grimmiae</name>
    <dbReference type="NCBI Taxonomy" id="1071679"/>
    <lineage>
        <taxon>Bacteria</taxon>
        <taxon>Pseudomonadati</taxon>
        <taxon>Pseudomonadota</taxon>
        <taxon>Betaproteobacteria</taxon>
        <taxon>Burkholderiales</taxon>
        <taxon>Burkholderiaceae</taxon>
        <taxon>Caballeronia</taxon>
    </lineage>
</organism>
<keyword evidence="2" id="KW-1185">Reference proteome</keyword>
<protein>
    <submittedName>
        <fullName evidence="1">Uncharacterized protein</fullName>
    </submittedName>
</protein>
<reference evidence="2" key="1">
    <citation type="journal article" date="2019" name="Int. J. Syst. Evol. Microbiol.">
        <title>The Global Catalogue of Microorganisms (GCM) 10K type strain sequencing project: providing services to taxonomists for standard genome sequencing and annotation.</title>
        <authorList>
            <consortium name="The Broad Institute Genomics Platform"/>
            <consortium name="The Broad Institute Genome Sequencing Center for Infectious Disease"/>
            <person name="Wu L."/>
            <person name="Ma J."/>
        </authorList>
    </citation>
    <scope>NUCLEOTIDE SEQUENCE [LARGE SCALE GENOMIC DNA]</scope>
    <source>
        <strain evidence="2">CGMCC 1.11013</strain>
    </source>
</reference>